<dbReference type="SUPFAM" id="SSF143414">
    <property type="entry name" value="CcmK-like"/>
    <property type="match status" value="1"/>
</dbReference>
<dbReference type="InterPro" id="IPR000249">
    <property type="entry name" value="BMC_dom"/>
</dbReference>
<dbReference type="SMART" id="SM00877">
    <property type="entry name" value="BMC"/>
    <property type="match status" value="1"/>
</dbReference>
<gene>
    <name evidence="6" type="ORF">OL234_07250</name>
</gene>
<reference evidence="6" key="1">
    <citation type="submission" date="2022-10" db="EMBL/GenBank/DDBJ databases">
        <title>Vagococcus sp. isolated from poultry meat.</title>
        <authorList>
            <person name="Johansson P."/>
            <person name="Bjorkroth J."/>
        </authorList>
    </citation>
    <scope>NUCLEOTIDE SEQUENCE</scope>
    <source>
        <strain evidence="6">STAA11</strain>
    </source>
</reference>
<comment type="subcellular location">
    <subcellularLocation>
        <location evidence="1">Bacterial microcompartment</location>
    </subcellularLocation>
</comment>
<feature type="compositionally biased region" description="Basic and acidic residues" evidence="4">
    <location>
        <begin position="135"/>
        <end position="159"/>
    </location>
</feature>
<dbReference type="Proteomes" id="UP001179647">
    <property type="component" value="Chromosome"/>
</dbReference>
<dbReference type="InterPro" id="IPR044872">
    <property type="entry name" value="CcmK/CsoS1_BMC"/>
</dbReference>
<feature type="domain" description="BMC" evidence="5">
    <location>
        <begin position="5"/>
        <end position="89"/>
    </location>
</feature>
<sequence length="174" mass="18256">MKIQALGLIEVNGLLGGIAAADAALKTADVDLISAEKVNGGLTTIHLSGDVAAIQVAVEAGSVVARDLNCLRSSHVIPRLASETSDMVIAGIKTATPAITPEKPKPVVKKEEVKIQEPEVKQTKATTEPSVVAEKATDDKVKTEKSVKVDKVDKEDVKAAKPAKKTSTKSKKKK</sequence>
<keyword evidence="7" id="KW-1185">Reference proteome</keyword>
<dbReference type="Pfam" id="PF00936">
    <property type="entry name" value="BMC"/>
    <property type="match status" value="1"/>
</dbReference>
<evidence type="ECO:0000256" key="1">
    <source>
        <dbReference type="ARBA" id="ARBA00024322"/>
    </source>
</evidence>
<evidence type="ECO:0000256" key="3">
    <source>
        <dbReference type="PROSITE-ProRule" id="PRU01278"/>
    </source>
</evidence>
<dbReference type="RefSeq" id="WP_275468581.1">
    <property type="nucleotide sequence ID" value="NZ_CP110232.1"/>
</dbReference>
<name>A0AAF0I6J5_9ENTE</name>
<evidence type="ECO:0000256" key="4">
    <source>
        <dbReference type="SAM" id="MobiDB-lite"/>
    </source>
</evidence>
<dbReference type="AlphaFoldDB" id="A0AAF0I6J5"/>
<dbReference type="PANTHER" id="PTHR33941">
    <property type="entry name" value="PROPANEDIOL UTILIZATION PROTEIN PDUA"/>
    <property type="match status" value="1"/>
</dbReference>
<dbReference type="InterPro" id="IPR050575">
    <property type="entry name" value="BMC_shell"/>
</dbReference>
<comment type="similarity">
    <text evidence="3">Belongs to the bacterial microcompartments protein family.</text>
</comment>
<evidence type="ECO:0000259" key="5">
    <source>
        <dbReference type="PROSITE" id="PS51930"/>
    </source>
</evidence>
<accession>A0AAF0I6J5</accession>
<dbReference type="PROSITE" id="PS51930">
    <property type="entry name" value="BMC_2"/>
    <property type="match status" value="1"/>
</dbReference>
<protein>
    <submittedName>
        <fullName evidence="6">BMC domain-containing protein</fullName>
    </submittedName>
</protein>
<dbReference type="GO" id="GO:0031469">
    <property type="term" value="C:bacterial microcompartment"/>
    <property type="evidence" value="ECO:0007669"/>
    <property type="project" value="UniProtKB-SubCell"/>
</dbReference>
<evidence type="ECO:0000256" key="2">
    <source>
        <dbReference type="ARBA" id="ARBA00024446"/>
    </source>
</evidence>
<evidence type="ECO:0000313" key="7">
    <source>
        <dbReference type="Proteomes" id="UP001179647"/>
    </source>
</evidence>
<dbReference type="InterPro" id="IPR037233">
    <property type="entry name" value="CcmK-like_sf"/>
</dbReference>
<organism evidence="6 7">
    <name type="scientific">Vagococcus intermedius</name>
    <dbReference type="NCBI Taxonomy" id="2991418"/>
    <lineage>
        <taxon>Bacteria</taxon>
        <taxon>Bacillati</taxon>
        <taxon>Bacillota</taxon>
        <taxon>Bacilli</taxon>
        <taxon>Lactobacillales</taxon>
        <taxon>Enterococcaceae</taxon>
        <taxon>Vagococcus</taxon>
    </lineage>
</organism>
<dbReference type="EMBL" id="CP110232">
    <property type="protein sequence ID" value="WEG72779.1"/>
    <property type="molecule type" value="Genomic_DNA"/>
</dbReference>
<proteinExistence type="inferred from homology"/>
<feature type="region of interest" description="Disordered" evidence="4">
    <location>
        <begin position="96"/>
        <end position="174"/>
    </location>
</feature>
<feature type="compositionally biased region" description="Basic residues" evidence="4">
    <location>
        <begin position="161"/>
        <end position="174"/>
    </location>
</feature>
<dbReference type="Gene3D" id="3.30.70.1710">
    <property type="match status" value="1"/>
</dbReference>
<dbReference type="CDD" id="cd07045">
    <property type="entry name" value="BMC_CcmK_like"/>
    <property type="match status" value="1"/>
</dbReference>
<keyword evidence="2" id="KW-1283">Bacterial microcompartment</keyword>
<dbReference type="PANTHER" id="PTHR33941:SF11">
    <property type="entry name" value="BACTERIAL MICROCOMPARTMENT SHELL PROTEIN PDUJ"/>
    <property type="match status" value="1"/>
</dbReference>
<evidence type="ECO:0000313" key="6">
    <source>
        <dbReference type="EMBL" id="WEG72779.1"/>
    </source>
</evidence>
<dbReference type="KEGG" id="vie:OL234_07250"/>
<feature type="compositionally biased region" description="Basic and acidic residues" evidence="4">
    <location>
        <begin position="102"/>
        <end position="122"/>
    </location>
</feature>